<feature type="compositionally biased region" description="Low complexity" evidence="1">
    <location>
        <begin position="10"/>
        <end position="21"/>
    </location>
</feature>
<evidence type="ECO:0000313" key="2">
    <source>
        <dbReference type="EMBL" id="KAJ1168786.1"/>
    </source>
</evidence>
<keyword evidence="3" id="KW-1185">Reference proteome</keyword>
<dbReference type="EMBL" id="JANPWB010000007">
    <property type="protein sequence ID" value="KAJ1168786.1"/>
    <property type="molecule type" value="Genomic_DNA"/>
</dbReference>
<evidence type="ECO:0000256" key="1">
    <source>
        <dbReference type="SAM" id="MobiDB-lite"/>
    </source>
</evidence>
<feature type="region of interest" description="Disordered" evidence="1">
    <location>
        <begin position="1"/>
        <end position="21"/>
    </location>
</feature>
<evidence type="ECO:0000313" key="3">
    <source>
        <dbReference type="Proteomes" id="UP001066276"/>
    </source>
</evidence>
<name>A0AAV7SXS0_PLEWA</name>
<sequence length="84" mass="9022">MGKPRHAFPTQAAETQTGEAAHTVAKKGLVGRQMSGAMPALAYRTEPCNAELYAQTSDMRKTSTTETVLTAIIQVPLANLSIYQ</sequence>
<reference evidence="2" key="1">
    <citation type="journal article" date="2022" name="bioRxiv">
        <title>Sequencing and chromosome-scale assembly of the giantPleurodeles waltlgenome.</title>
        <authorList>
            <person name="Brown T."/>
            <person name="Elewa A."/>
            <person name="Iarovenko S."/>
            <person name="Subramanian E."/>
            <person name="Araus A.J."/>
            <person name="Petzold A."/>
            <person name="Susuki M."/>
            <person name="Suzuki K.-i.T."/>
            <person name="Hayashi T."/>
            <person name="Toyoda A."/>
            <person name="Oliveira C."/>
            <person name="Osipova E."/>
            <person name="Leigh N.D."/>
            <person name="Simon A."/>
            <person name="Yun M.H."/>
        </authorList>
    </citation>
    <scope>NUCLEOTIDE SEQUENCE</scope>
    <source>
        <strain evidence="2">20211129_DDA</strain>
        <tissue evidence="2">Liver</tissue>
    </source>
</reference>
<proteinExistence type="predicted"/>
<dbReference type="AlphaFoldDB" id="A0AAV7SXS0"/>
<dbReference type="Proteomes" id="UP001066276">
    <property type="component" value="Chromosome 4_1"/>
</dbReference>
<accession>A0AAV7SXS0</accession>
<gene>
    <name evidence="2" type="ORF">NDU88_000700</name>
</gene>
<organism evidence="2 3">
    <name type="scientific">Pleurodeles waltl</name>
    <name type="common">Iberian ribbed newt</name>
    <dbReference type="NCBI Taxonomy" id="8319"/>
    <lineage>
        <taxon>Eukaryota</taxon>
        <taxon>Metazoa</taxon>
        <taxon>Chordata</taxon>
        <taxon>Craniata</taxon>
        <taxon>Vertebrata</taxon>
        <taxon>Euteleostomi</taxon>
        <taxon>Amphibia</taxon>
        <taxon>Batrachia</taxon>
        <taxon>Caudata</taxon>
        <taxon>Salamandroidea</taxon>
        <taxon>Salamandridae</taxon>
        <taxon>Pleurodelinae</taxon>
        <taxon>Pleurodeles</taxon>
    </lineage>
</organism>
<comment type="caution">
    <text evidence="2">The sequence shown here is derived from an EMBL/GenBank/DDBJ whole genome shotgun (WGS) entry which is preliminary data.</text>
</comment>
<protein>
    <submittedName>
        <fullName evidence="2">Uncharacterized protein</fullName>
    </submittedName>
</protein>